<sequence>MELQPLLQLSALASFVASIYYILDVCDTNQLLVLRRCYNDLTEMSDEHFQDNFGINHTEFDQIHKALKLPPLIKTDVQDSEDSCTALLMLLAYLRGRTICGLESQYRWSKSRISRVRAKIVELILQKWGHLLDVRMCGNTLLSKDNLQTYTEQIRSKCGVDLVWGFVDGTLRPVARPTRGQEAVYNGWKHFHALKYQIISTPDGLIFAQGPWDGSENDWSVWKKSGVAEWLQTASQQENNKQLFLFGDKGYHLDSNLIVPYKGNNITAEQTHFNVIMSKYRITVEWAIGSVGVLFPRLNNRQQQKFLLTPVASDYLVGIILRNALSCLKGNTTSQYFELDPPSLEMYFRETDLIPAVA</sequence>
<dbReference type="InterPro" id="IPR027806">
    <property type="entry name" value="HARBI1_dom"/>
</dbReference>
<dbReference type="InParanoid" id="A0A317XLC2"/>
<feature type="domain" description="DDE Tnp4" evidence="3">
    <location>
        <begin position="167"/>
        <end position="306"/>
    </location>
</feature>
<dbReference type="EMBL" id="KZ819196">
    <property type="protein sequence ID" value="PWY99123.1"/>
    <property type="molecule type" value="Genomic_DNA"/>
</dbReference>
<evidence type="ECO:0000256" key="2">
    <source>
        <dbReference type="ARBA" id="ARBA00022723"/>
    </source>
</evidence>
<name>A0A317XLC2_9BASI</name>
<dbReference type="AlphaFoldDB" id="A0A317XLC2"/>
<protein>
    <recommendedName>
        <fullName evidence="3">DDE Tnp4 domain-containing protein</fullName>
    </recommendedName>
</protein>
<evidence type="ECO:0000313" key="5">
    <source>
        <dbReference type="Proteomes" id="UP000246740"/>
    </source>
</evidence>
<organism evidence="4 5">
    <name type="scientific">Testicularia cyperi</name>
    <dbReference type="NCBI Taxonomy" id="1882483"/>
    <lineage>
        <taxon>Eukaryota</taxon>
        <taxon>Fungi</taxon>
        <taxon>Dikarya</taxon>
        <taxon>Basidiomycota</taxon>
        <taxon>Ustilaginomycotina</taxon>
        <taxon>Ustilaginomycetes</taxon>
        <taxon>Ustilaginales</taxon>
        <taxon>Anthracoideaceae</taxon>
        <taxon>Testicularia</taxon>
    </lineage>
</organism>
<dbReference type="STRING" id="1882483.A0A317XLC2"/>
<keyword evidence="5" id="KW-1185">Reference proteome</keyword>
<keyword evidence="2" id="KW-0479">Metal-binding</keyword>
<dbReference type="GO" id="GO:0046872">
    <property type="term" value="F:metal ion binding"/>
    <property type="evidence" value="ECO:0007669"/>
    <property type="project" value="UniProtKB-KW"/>
</dbReference>
<gene>
    <name evidence="4" type="ORF">BCV70DRAFT_163743</name>
</gene>
<dbReference type="Pfam" id="PF13359">
    <property type="entry name" value="DDE_Tnp_4"/>
    <property type="match status" value="1"/>
</dbReference>
<evidence type="ECO:0000313" key="4">
    <source>
        <dbReference type="EMBL" id="PWY99123.1"/>
    </source>
</evidence>
<dbReference type="Proteomes" id="UP000246740">
    <property type="component" value="Unassembled WGS sequence"/>
</dbReference>
<evidence type="ECO:0000256" key="1">
    <source>
        <dbReference type="ARBA" id="ARBA00001968"/>
    </source>
</evidence>
<evidence type="ECO:0000259" key="3">
    <source>
        <dbReference type="Pfam" id="PF13359"/>
    </source>
</evidence>
<accession>A0A317XLC2</accession>
<dbReference type="OrthoDB" id="2556306at2759"/>
<reference evidence="4 5" key="1">
    <citation type="journal article" date="2018" name="Mol. Biol. Evol.">
        <title>Broad Genomic Sampling Reveals a Smut Pathogenic Ancestry of the Fungal Clade Ustilaginomycotina.</title>
        <authorList>
            <person name="Kijpornyongpan T."/>
            <person name="Mondo S.J."/>
            <person name="Barry K."/>
            <person name="Sandor L."/>
            <person name="Lee J."/>
            <person name="Lipzen A."/>
            <person name="Pangilinan J."/>
            <person name="LaButti K."/>
            <person name="Hainaut M."/>
            <person name="Henrissat B."/>
            <person name="Grigoriev I.V."/>
            <person name="Spatafora J.W."/>
            <person name="Aime M.C."/>
        </authorList>
    </citation>
    <scope>NUCLEOTIDE SEQUENCE [LARGE SCALE GENOMIC DNA]</scope>
    <source>
        <strain evidence="4 5">MCA 3645</strain>
    </source>
</reference>
<comment type="cofactor">
    <cofactor evidence="1">
        <name>a divalent metal cation</name>
        <dbReference type="ChEBI" id="CHEBI:60240"/>
    </cofactor>
</comment>
<proteinExistence type="predicted"/>